<evidence type="ECO:0000256" key="8">
    <source>
        <dbReference type="ARBA" id="ARBA00022848"/>
    </source>
</evidence>
<keyword evidence="8" id="KW-0492">Microsome</keyword>
<name>A0AAV2RYZ7_MEGNR</name>
<keyword evidence="14" id="KW-1185">Reference proteome</keyword>
<dbReference type="GO" id="GO:0042448">
    <property type="term" value="P:progesterone metabolic process"/>
    <property type="evidence" value="ECO:0007669"/>
    <property type="project" value="TreeGrafter"/>
</dbReference>
<keyword evidence="10" id="KW-0408">Iron</keyword>
<comment type="caution">
    <text evidence="13">The sequence shown here is derived from an EMBL/GenBank/DDBJ whole genome shotgun (WGS) entry which is preliminary data.</text>
</comment>
<evidence type="ECO:0000256" key="12">
    <source>
        <dbReference type="SAM" id="SignalP"/>
    </source>
</evidence>
<evidence type="ECO:0000256" key="1">
    <source>
        <dbReference type="ARBA" id="ARBA00001971"/>
    </source>
</evidence>
<dbReference type="Pfam" id="PF00067">
    <property type="entry name" value="p450"/>
    <property type="match status" value="1"/>
</dbReference>
<evidence type="ECO:0000256" key="3">
    <source>
        <dbReference type="ARBA" id="ARBA00010617"/>
    </source>
</evidence>
<gene>
    <name evidence="13" type="ORF">MNOR_LOCUS30357</name>
</gene>
<feature type="signal peptide" evidence="12">
    <location>
        <begin position="1"/>
        <end position="19"/>
    </location>
</feature>
<keyword evidence="6" id="KW-0479">Metal-binding</keyword>
<dbReference type="GO" id="GO:0004508">
    <property type="term" value="F:steroid 17-alpha-monooxygenase activity"/>
    <property type="evidence" value="ECO:0007669"/>
    <property type="project" value="TreeGrafter"/>
</dbReference>
<proteinExistence type="inferred from homology"/>
<dbReference type="EMBL" id="CAXKWB010036900">
    <property type="protein sequence ID" value="CAL4149256.1"/>
    <property type="molecule type" value="Genomic_DNA"/>
</dbReference>
<dbReference type="SUPFAM" id="SSF48264">
    <property type="entry name" value="Cytochrome P450"/>
    <property type="match status" value="1"/>
</dbReference>
<dbReference type="GO" id="GO:0020037">
    <property type="term" value="F:heme binding"/>
    <property type="evidence" value="ECO:0007669"/>
    <property type="project" value="InterPro"/>
</dbReference>
<keyword evidence="9" id="KW-0560">Oxidoreductase</keyword>
<evidence type="ECO:0000313" key="13">
    <source>
        <dbReference type="EMBL" id="CAL4149256.1"/>
    </source>
</evidence>
<dbReference type="GO" id="GO:0005506">
    <property type="term" value="F:iron ion binding"/>
    <property type="evidence" value="ECO:0007669"/>
    <property type="project" value="InterPro"/>
</dbReference>
<keyword evidence="11" id="KW-0503">Monooxygenase</keyword>
<evidence type="ECO:0000256" key="11">
    <source>
        <dbReference type="ARBA" id="ARBA00023033"/>
    </source>
</evidence>
<dbReference type="Proteomes" id="UP001497623">
    <property type="component" value="Unassembled WGS sequence"/>
</dbReference>
<evidence type="ECO:0000256" key="2">
    <source>
        <dbReference type="ARBA" id="ARBA00004524"/>
    </source>
</evidence>
<sequence>MLVELILFVALVALLIKYSRPPPGLPPGLWGLPLVGSFPDTSIPFPEYVHKLAKHYGDIFYLRTGSRLMVFISDFGLAKTAFSELNAVDRPDFFTFKVYNYFGSYGFFTSTREIWQSNKKSTLQYLKDFGMGKTSLQDVIKYEAAALLKDLEQYVGKPIELSWSLNVSILNVIWKIVADR</sequence>
<evidence type="ECO:0000313" key="14">
    <source>
        <dbReference type="Proteomes" id="UP001497623"/>
    </source>
</evidence>
<comment type="cofactor">
    <cofactor evidence="1">
        <name>heme</name>
        <dbReference type="ChEBI" id="CHEBI:30413"/>
    </cofactor>
</comment>
<accession>A0AAV2RYZ7</accession>
<protein>
    <recommendedName>
        <fullName evidence="4">unspecific monooxygenase</fullName>
        <ecNumber evidence="4">1.14.14.1</ecNumber>
    </recommendedName>
</protein>
<feature type="chain" id="PRO_5043819594" description="unspecific monooxygenase" evidence="12">
    <location>
        <begin position="20"/>
        <end position="180"/>
    </location>
</feature>
<comment type="subcellular location">
    <subcellularLocation>
        <location evidence="2">Microsome membrane</location>
    </subcellularLocation>
</comment>
<dbReference type="GO" id="GO:0042446">
    <property type="term" value="P:hormone biosynthetic process"/>
    <property type="evidence" value="ECO:0007669"/>
    <property type="project" value="TreeGrafter"/>
</dbReference>
<evidence type="ECO:0000256" key="6">
    <source>
        <dbReference type="ARBA" id="ARBA00022723"/>
    </source>
</evidence>
<evidence type="ECO:0000256" key="4">
    <source>
        <dbReference type="ARBA" id="ARBA00012109"/>
    </source>
</evidence>
<dbReference type="Gene3D" id="1.10.630.10">
    <property type="entry name" value="Cytochrome P450"/>
    <property type="match status" value="1"/>
</dbReference>
<evidence type="ECO:0000256" key="10">
    <source>
        <dbReference type="ARBA" id="ARBA00023004"/>
    </source>
</evidence>
<dbReference type="AlphaFoldDB" id="A0AAV2RYZ7"/>
<keyword evidence="5" id="KW-0349">Heme</keyword>
<keyword evidence="7" id="KW-0256">Endoplasmic reticulum</keyword>
<evidence type="ECO:0000256" key="9">
    <source>
        <dbReference type="ARBA" id="ARBA00023002"/>
    </source>
</evidence>
<reference evidence="13 14" key="1">
    <citation type="submission" date="2024-05" db="EMBL/GenBank/DDBJ databases">
        <authorList>
            <person name="Wallberg A."/>
        </authorList>
    </citation>
    <scope>NUCLEOTIDE SEQUENCE [LARGE SCALE GENOMIC DNA]</scope>
</reference>
<comment type="similarity">
    <text evidence="3">Belongs to the cytochrome P450 family.</text>
</comment>
<dbReference type="PANTHER" id="PTHR24289:SF21">
    <property type="entry name" value="CYTOCHROME P450 1A"/>
    <property type="match status" value="1"/>
</dbReference>
<dbReference type="InterPro" id="IPR036396">
    <property type="entry name" value="Cyt_P450_sf"/>
</dbReference>
<dbReference type="EC" id="1.14.14.1" evidence="4"/>
<organism evidence="13 14">
    <name type="scientific">Meganyctiphanes norvegica</name>
    <name type="common">Northern krill</name>
    <name type="synonym">Thysanopoda norvegica</name>
    <dbReference type="NCBI Taxonomy" id="48144"/>
    <lineage>
        <taxon>Eukaryota</taxon>
        <taxon>Metazoa</taxon>
        <taxon>Ecdysozoa</taxon>
        <taxon>Arthropoda</taxon>
        <taxon>Crustacea</taxon>
        <taxon>Multicrustacea</taxon>
        <taxon>Malacostraca</taxon>
        <taxon>Eumalacostraca</taxon>
        <taxon>Eucarida</taxon>
        <taxon>Euphausiacea</taxon>
        <taxon>Euphausiidae</taxon>
        <taxon>Meganyctiphanes</taxon>
    </lineage>
</organism>
<evidence type="ECO:0000256" key="7">
    <source>
        <dbReference type="ARBA" id="ARBA00022824"/>
    </source>
</evidence>
<dbReference type="InterPro" id="IPR001128">
    <property type="entry name" value="Cyt_P450"/>
</dbReference>
<dbReference type="PANTHER" id="PTHR24289">
    <property type="entry name" value="STEROID 17-ALPHA-HYDROXYLASE/17,20 LYASE"/>
    <property type="match status" value="1"/>
</dbReference>
<keyword evidence="12" id="KW-0732">Signal</keyword>
<evidence type="ECO:0000256" key="5">
    <source>
        <dbReference type="ARBA" id="ARBA00022617"/>
    </source>
</evidence>